<evidence type="ECO:0000256" key="2">
    <source>
        <dbReference type="ARBA" id="ARBA00023163"/>
    </source>
</evidence>
<sequence length="486" mass="54225">MARGRPSRAAARRSTPARSATPQLDDEDMMDAPASRAETPAHDEDADSPAQESEEEKALSERSATPVVVLPRKKRLGRPPKNRPPDWNVIEPDNASEGGTPVKRKRGRPAGGGFRGRPKGGPSHTTRVPIDKEGNMMDVINDEVDLPEDPEGEKKVDKMGNLQGGRDYRVRVFKITGRGDRLYMLSTEPARCCGFRDSYLFFTKHMQLYKIIIDDSEKRDLIDREIIPHSYKGRAIGVVTARSVFREFGARIIIGGKRIIDDYYETAARERGDIEGEIADPNDKLPPPGEPYNKNQYVAWHGASSVYHTGVPSVPTANGKPAPGKRKVNITSANWQFEHARSASRFNSSLSALRRANLDGIYDPHTNLMCYPKVTQPTHARWEEVPPEESDVPPLVRRHYLVVDTYMKKPPYSGLGLPGPDGDFLDVGVNGLPNLEEEDIQTMNPEQREAFLQAKHDEVEWKSQWHSEAVDGARPKLKIGFTGVPV</sequence>
<keyword evidence="1" id="KW-0805">Transcription regulation</keyword>
<evidence type="ECO:0000256" key="3">
    <source>
        <dbReference type="SAM" id="MobiDB-lite"/>
    </source>
</evidence>
<reference evidence="4" key="1">
    <citation type="journal article" date="2020" name="Stud. Mycol.">
        <title>101 Dothideomycetes genomes: a test case for predicting lifestyles and emergence of pathogens.</title>
        <authorList>
            <person name="Haridas S."/>
            <person name="Albert R."/>
            <person name="Binder M."/>
            <person name="Bloem J."/>
            <person name="Labutti K."/>
            <person name="Salamov A."/>
            <person name="Andreopoulos B."/>
            <person name="Baker S."/>
            <person name="Barry K."/>
            <person name="Bills G."/>
            <person name="Bluhm B."/>
            <person name="Cannon C."/>
            <person name="Castanera R."/>
            <person name="Culley D."/>
            <person name="Daum C."/>
            <person name="Ezra D."/>
            <person name="Gonzalez J."/>
            <person name="Henrissat B."/>
            <person name="Kuo A."/>
            <person name="Liang C."/>
            <person name="Lipzen A."/>
            <person name="Lutzoni F."/>
            <person name="Magnuson J."/>
            <person name="Mondo S."/>
            <person name="Nolan M."/>
            <person name="Ohm R."/>
            <person name="Pangilinan J."/>
            <person name="Park H.-J."/>
            <person name="Ramirez L."/>
            <person name="Alfaro M."/>
            <person name="Sun H."/>
            <person name="Tritt A."/>
            <person name="Yoshinaga Y."/>
            <person name="Zwiers L.-H."/>
            <person name="Turgeon B."/>
            <person name="Goodwin S."/>
            <person name="Spatafora J."/>
            <person name="Crous P."/>
            <person name="Grigoriev I."/>
        </authorList>
    </citation>
    <scope>NUCLEOTIDE SEQUENCE</scope>
    <source>
        <strain evidence="4">CBS 122368</strain>
    </source>
</reference>
<feature type="region of interest" description="Disordered" evidence="3">
    <location>
        <begin position="1"/>
        <end position="130"/>
    </location>
</feature>
<organism evidence="4 5">
    <name type="scientific">Trematosphaeria pertusa</name>
    <dbReference type="NCBI Taxonomy" id="390896"/>
    <lineage>
        <taxon>Eukaryota</taxon>
        <taxon>Fungi</taxon>
        <taxon>Dikarya</taxon>
        <taxon>Ascomycota</taxon>
        <taxon>Pezizomycotina</taxon>
        <taxon>Dothideomycetes</taxon>
        <taxon>Pleosporomycetidae</taxon>
        <taxon>Pleosporales</taxon>
        <taxon>Massarineae</taxon>
        <taxon>Trematosphaeriaceae</taxon>
        <taxon>Trematosphaeria</taxon>
    </lineage>
</organism>
<gene>
    <name evidence="4" type="ORF">BU26DRAFT_610822</name>
</gene>
<dbReference type="PANTHER" id="PTHR22597">
    <property type="entry name" value="POLYCOMB GROUP PROTEIN"/>
    <property type="match status" value="1"/>
</dbReference>
<dbReference type="GO" id="GO:0016586">
    <property type="term" value="C:RSC-type complex"/>
    <property type="evidence" value="ECO:0007669"/>
    <property type="project" value="TreeGrafter"/>
</dbReference>
<dbReference type="RefSeq" id="XP_033676638.1">
    <property type="nucleotide sequence ID" value="XM_033836017.1"/>
</dbReference>
<dbReference type="GeneID" id="54589347"/>
<dbReference type="InterPro" id="IPR013933">
    <property type="entry name" value="CRC_Rsc7/Swp82"/>
</dbReference>
<evidence type="ECO:0000313" key="5">
    <source>
        <dbReference type="Proteomes" id="UP000800094"/>
    </source>
</evidence>
<dbReference type="GO" id="GO:0031490">
    <property type="term" value="F:chromatin DNA binding"/>
    <property type="evidence" value="ECO:0007669"/>
    <property type="project" value="TreeGrafter"/>
</dbReference>
<name>A0A6A6HTX6_9PLEO</name>
<dbReference type="Proteomes" id="UP000800094">
    <property type="component" value="Unassembled WGS sequence"/>
</dbReference>
<keyword evidence="2" id="KW-0804">Transcription</keyword>
<dbReference type="AlphaFoldDB" id="A0A6A6HTX6"/>
<dbReference type="PANTHER" id="PTHR22597:SF3">
    <property type="entry name" value="CHROMATIN STRUCTURE-REMODELING COMPLEX SUBUNIT RSC7"/>
    <property type="match status" value="1"/>
</dbReference>
<feature type="compositionally biased region" description="Basic residues" evidence="3">
    <location>
        <begin position="71"/>
        <end position="81"/>
    </location>
</feature>
<dbReference type="OrthoDB" id="5598844at2759"/>
<proteinExistence type="predicted"/>
<accession>A0A6A6HTX6</accession>
<feature type="compositionally biased region" description="Acidic residues" evidence="3">
    <location>
        <begin position="44"/>
        <end position="55"/>
    </location>
</feature>
<dbReference type="Pfam" id="PF08624">
    <property type="entry name" value="CRC_subunit"/>
    <property type="match status" value="1"/>
</dbReference>
<keyword evidence="5" id="KW-1185">Reference proteome</keyword>
<feature type="compositionally biased region" description="Low complexity" evidence="3">
    <location>
        <begin position="1"/>
        <end position="22"/>
    </location>
</feature>
<protein>
    <submittedName>
        <fullName evidence="4">Nuclear localization protein</fullName>
    </submittedName>
</protein>
<dbReference type="EMBL" id="ML987211">
    <property type="protein sequence ID" value="KAF2241634.1"/>
    <property type="molecule type" value="Genomic_DNA"/>
</dbReference>
<evidence type="ECO:0000256" key="1">
    <source>
        <dbReference type="ARBA" id="ARBA00023015"/>
    </source>
</evidence>
<evidence type="ECO:0000313" key="4">
    <source>
        <dbReference type="EMBL" id="KAF2241634.1"/>
    </source>
</evidence>